<name>A0A852ZVY9_9ACTN</name>
<evidence type="ECO:0000256" key="7">
    <source>
        <dbReference type="ARBA" id="ARBA00022989"/>
    </source>
</evidence>
<dbReference type="GO" id="GO:0008360">
    <property type="term" value="P:regulation of cell shape"/>
    <property type="evidence" value="ECO:0007669"/>
    <property type="project" value="UniProtKB-KW"/>
</dbReference>
<dbReference type="PRINTS" id="PR01806">
    <property type="entry name" value="VIRFACTRMVIN"/>
</dbReference>
<feature type="transmembrane region" description="Helical" evidence="10">
    <location>
        <begin position="703"/>
        <end position="723"/>
    </location>
</feature>
<evidence type="ECO:0000256" key="3">
    <source>
        <dbReference type="ARBA" id="ARBA00022475"/>
    </source>
</evidence>
<keyword evidence="3" id="KW-1003">Cell membrane</keyword>
<proteinExistence type="predicted"/>
<keyword evidence="8 10" id="KW-0472">Membrane</keyword>
<feature type="transmembrane region" description="Helical" evidence="10">
    <location>
        <begin position="610"/>
        <end position="632"/>
    </location>
</feature>
<feature type="compositionally biased region" description="Basic and acidic residues" evidence="9">
    <location>
        <begin position="182"/>
        <end position="191"/>
    </location>
</feature>
<comment type="subcellular location">
    <subcellularLocation>
        <location evidence="1">Cell membrane</location>
        <topology evidence="1">Multi-pass membrane protein</topology>
    </subcellularLocation>
</comment>
<feature type="region of interest" description="Disordered" evidence="9">
    <location>
        <begin position="166"/>
        <end position="267"/>
    </location>
</feature>
<feature type="transmembrane region" description="Helical" evidence="10">
    <location>
        <begin position="287"/>
        <end position="309"/>
    </location>
</feature>
<feature type="transmembrane region" description="Helical" evidence="10">
    <location>
        <begin position="743"/>
        <end position="764"/>
    </location>
</feature>
<feature type="compositionally biased region" description="Low complexity" evidence="9">
    <location>
        <begin position="120"/>
        <end position="136"/>
    </location>
</feature>
<accession>A0A852ZVY9</accession>
<keyword evidence="5" id="KW-0133">Cell shape</keyword>
<feature type="transmembrane region" description="Helical" evidence="10">
    <location>
        <begin position="644"/>
        <end position="665"/>
    </location>
</feature>
<organism evidence="11 12">
    <name type="scientific">Allostreptomyces psammosilenae</name>
    <dbReference type="NCBI Taxonomy" id="1892865"/>
    <lineage>
        <taxon>Bacteria</taxon>
        <taxon>Bacillati</taxon>
        <taxon>Actinomycetota</taxon>
        <taxon>Actinomycetes</taxon>
        <taxon>Kitasatosporales</taxon>
        <taxon>Streptomycetaceae</taxon>
        <taxon>Allostreptomyces</taxon>
    </lineage>
</organism>
<dbReference type="NCBIfam" id="TIGR01695">
    <property type="entry name" value="murJ_mviN"/>
    <property type="match status" value="1"/>
</dbReference>
<evidence type="ECO:0000313" key="12">
    <source>
        <dbReference type="Proteomes" id="UP000567795"/>
    </source>
</evidence>
<dbReference type="AlphaFoldDB" id="A0A852ZVY9"/>
<gene>
    <name evidence="11" type="ORF">FHU37_002363</name>
</gene>
<feature type="transmembrane region" description="Helical" evidence="10">
    <location>
        <begin position="473"/>
        <end position="493"/>
    </location>
</feature>
<evidence type="ECO:0000313" key="11">
    <source>
        <dbReference type="EMBL" id="NYI05420.1"/>
    </source>
</evidence>
<evidence type="ECO:0000256" key="4">
    <source>
        <dbReference type="ARBA" id="ARBA00022692"/>
    </source>
</evidence>
<evidence type="ECO:0000256" key="10">
    <source>
        <dbReference type="SAM" id="Phobius"/>
    </source>
</evidence>
<keyword evidence="12" id="KW-1185">Reference proteome</keyword>
<feature type="transmembrane region" description="Helical" evidence="10">
    <location>
        <begin position="401"/>
        <end position="424"/>
    </location>
</feature>
<keyword evidence="2" id="KW-0813">Transport</keyword>
<dbReference type="PANTHER" id="PTHR43549:SF3">
    <property type="entry name" value="MULTIDRUG RESISTANCE PROTEIN YPNP-RELATED"/>
    <property type="match status" value="1"/>
</dbReference>
<feature type="transmembrane region" description="Helical" evidence="10">
    <location>
        <begin position="358"/>
        <end position="381"/>
    </location>
</feature>
<feature type="compositionally biased region" description="Gly residues" evidence="9">
    <location>
        <begin position="53"/>
        <end position="67"/>
    </location>
</feature>
<dbReference type="CDD" id="cd13123">
    <property type="entry name" value="MATE_MurJ_like"/>
    <property type="match status" value="1"/>
</dbReference>
<dbReference type="GO" id="GO:0009252">
    <property type="term" value="P:peptidoglycan biosynthetic process"/>
    <property type="evidence" value="ECO:0007669"/>
    <property type="project" value="UniProtKB-KW"/>
</dbReference>
<dbReference type="Proteomes" id="UP000567795">
    <property type="component" value="Unassembled WGS sequence"/>
</dbReference>
<dbReference type="RefSeq" id="WP_179814158.1">
    <property type="nucleotide sequence ID" value="NZ_JACBZD010000001.1"/>
</dbReference>
<sequence>MNAPYDRDDAWPPQGRPSGPPGGTPPYDDASGRPGAPGEYAPGEYGDAAAPVGGYGEPAGYPNGGPVGYADPDAYVTPDGYPAYDDPAGRLPAEGGHGPAYDPGYGSGHPGGHPGHHPADPQAQPYGGGYSAYSSHGGYGGAPAPGHVGVEDLPEAEGAGYDYLYREAPPADPYAPYPSGSHDPHDPHQPQDPHQGTPDAAPNGALDDGTRHLGRIDTSTPYPAGDDVVAAAEVFGDPPPAAGAADTGKGAPGGPGAETAQSAGARKGGGRLGGILRSSAVMAAGTLVSRLTGFVRNLVVVAAIGTLLLGDSYQVALNLPTQLYILIGGGALNAVFVPQLVKAMKRDDDGGDAYANRLLTLVMVVTGVGVAAAVVGAPLLVRLMSPELASDPRDFDVTVAFTRYVMPMVFFMGLHVVAGQILNARGRFGAMMWTPVLNNVVIIAAFTAFILVFGPARSSGVTIDNISPEAVRLLGIGTTLGLVVQALAMLPYLRAVGFRVRPRFDWRGHGLGKAARLARWTFLFVLANQAGMVVVTQLATAANANAVEQGITAGAGFAAYTNALLIWQLPQAVITVSVMTAVLPRISRAAADDDTAAVRDDLSYGLRTQAVAIVPAAFAFLALGPWIGMLLFGAGAGAEQGRMIGWMLSAFGLGLIPYTATYVLLRGFYAYEDTRTPFFNTVWVALSNAGLSAVAYFLLPAQWAVTGMAFAYGVAYVVGMVTAARRLRKRVGDLDGARVRRTYVRLVGACLPAAALAFVTARWLESLLGTSVLGAAASFVAGSVVLVAVFVLLAQRMRVDELTSLVGMVRNRLGR</sequence>
<feature type="compositionally biased region" description="Pro residues" evidence="9">
    <location>
        <begin position="14"/>
        <end position="24"/>
    </location>
</feature>
<evidence type="ECO:0000256" key="5">
    <source>
        <dbReference type="ARBA" id="ARBA00022960"/>
    </source>
</evidence>
<dbReference type="Pfam" id="PF03023">
    <property type="entry name" value="MurJ"/>
    <property type="match status" value="1"/>
</dbReference>
<evidence type="ECO:0000256" key="9">
    <source>
        <dbReference type="SAM" id="MobiDB-lite"/>
    </source>
</evidence>
<dbReference type="InterPro" id="IPR052031">
    <property type="entry name" value="Membrane_Transporter-Flippase"/>
</dbReference>
<feature type="transmembrane region" description="Helical" evidence="10">
    <location>
        <begin position="770"/>
        <end position="794"/>
    </location>
</feature>
<evidence type="ECO:0000256" key="8">
    <source>
        <dbReference type="ARBA" id="ARBA00023136"/>
    </source>
</evidence>
<keyword evidence="4 10" id="KW-0812">Transmembrane</keyword>
<keyword evidence="6" id="KW-0573">Peptidoglycan synthesis</keyword>
<dbReference type="InterPro" id="IPR004268">
    <property type="entry name" value="MurJ"/>
</dbReference>
<keyword evidence="7 10" id="KW-1133">Transmembrane helix</keyword>
<feature type="transmembrane region" description="Helical" evidence="10">
    <location>
        <begin position="436"/>
        <end position="453"/>
    </location>
</feature>
<feature type="region of interest" description="Disordered" evidence="9">
    <location>
        <begin position="1"/>
        <end position="153"/>
    </location>
</feature>
<evidence type="ECO:0000256" key="1">
    <source>
        <dbReference type="ARBA" id="ARBA00004651"/>
    </source>
</evidence>
<feature type="transmembrane region" description="Helical" evidence="10">
    <location>
        <begin position="321"/>
        <end position="337"/>
    </location>
</feature>
<dbReference type="PANTHER" id="PTHR43549">
    <property type="entry name" value="MULTIDRUG RESISTANCE PROTEIN YPNP-RELATED"/>
    <property type="match status" value="1"/>
</dbReference>
<reference evidence="11 12" key="1">
    <citation type="submission" date="2020-07" db="EMBL/GenBank/DDBJ databases">
        <title>Sequencing the genomes of 1000 actinobacteria strains.</title>
        <authorList>
            <person name="Klenk H.-P."/>
        </authorList>
    </citation>
    <scope>NUCLEOTIDE SEQUENCE [LARGE SCALE GENOMIC DNA]</scope>
    <source>
        <strain evidence="11 12">DSM 42178</strain>
    </source>
</reference>
<dbReference type="GO" id="GO:0005886">
    <property type="term" value="C:plasma membrane"/>
    <property type="evidence" value="ECO:0007669"/>
    <property type="project" value="UniProtKB-SubCell"/>
</dbReference>
<feature type="transmembrane region" description="Helical" evidence="10">
    <location>
        <begin position="677"/>
        <end position="697"/>
    </location>
</feature>
<dbReference type="EMBL" id="JACBZD010000001">
    <property type="protein sequence ID" value="NYI05420.1"/>
    <property type="molecule type" value="Genomic_DNA"/>
</dbReference>
<protein>
    <submittedName>
        <fullName evidence="11">Putative peptidoglycan lipid II flippase</fullName>
    </submittedName>
</protein>
<comment type="caution">
    <text evidence="11">The sequence shown here is derived from an EMBL/GenBank/DDBJ whole genome shotgun (WGS) entry which is preliminary data.</text>
</comment>
<evidence type="ECO:0000256" key="6">
    <source>
        <dbReference type="ARBA" id="ARBA00022984"/>
    </source>
</evidence>
<evidence type="ECO:0000256" key="2">
    <source>
        <dbReference type="ARBA" id="ARBA00022448"/>
    </source>
</evidence>
<feature type="compositionally biased region" description="Basic and acidic residues" evidence="9">
    <location>
        <begin position="1"/>
        <end position="10"/>
    </location>
</feature>